<dbReference type="InParanoid" id="A0A0V1ARG1"/>
<protein>
    <submittedName>
        <fullName evidence="1">Uncharacterized protein</fullName>
    </submittedName>
</protein>
<evidence type="ECO:0000313" key="2">
    <source>
        <dbReference type="Proteomes" id="UP000054776"/>
    </source>
</evidence>
<sequence>MRDHGVLGDSHLCTGACGGEALDCWHCSHVLTKFSISLSIFGHQLGLSLYCPIANNHCELRFHVGASRKVSVVRLIQISAISSMPSLELV</sequence>
<proteinExistence type="predicted"/>
<comment type="caution">
    <text evidence="1">The sequence shown here is derived from an EMBL/GenBank/DDBJ whole genome shotgun (WGS) entry which is preliminary data.</text>
</comment>
<dbReference type="EMBL" id="JYDH01000259">
    <property type="protein sequence ID" value="KRY27382.1"/>
    <property type="molecule type" value="Genomic_DNA"/>
</dbReference>
<keyword evidence="2" id="KW-1185">Reference proteome</keyword>
<dbReference type="Proteomes" id="UP000054776">
    <property type="component" value="Unassembled WGS sequence"/>
</dbReference>
<name>A0A0V1ARG1_TRISP</name>
<reference evidence="1 2" key="1">
    <citation type="submission" date="2015-01" db="EMBL/GenBank/DDBJ databases">
        <title>Evolution of Trichinella species and genotypes.</title>
        <authorList>
            <person name="Korhonen P.K."/>
            <person name="Edoardo P."/>
            <person name="Giuseppe L.R."/>
            <person name="Gasser R.B."/>
        </authorList>
    </citation>
    <scope>NUCLEOTIDE SEQUENCE [LARGE SCALE GENOMIC DNA]</scope>
    <source>
        <strain evidence="1">ISS3</strain>
    </source>
</reference>
<organism evidence="1 2">
    <name type="scientific">Trichinella spiralis</name>
    <name type="common">Trichina worm</name>
    <dbReference type="NCBI Taxonomy" id="6334"/>
    <lineage>
        <taxon>Eukaryota</taxon>
        <taxon>Metazoa</taxon>
        <taxon>Ecdysozoa</taxon>
        <taxon>Nematoda</taxon>
        <taxon>Enoplea</taxon>
        <taxon>Dorylaimia</taxon>
        <taxon>Trichinellida</taxon>
        <taxon>Trichinellidae</taxon>
        <taxon>Trichinella</taxon>
    </lineage>
</organism>
<gene>
    <name evidence="1" type="ORF">T01_15701</name>
</gene>
<accession>A0A0V1ARG1</accession>
<evidence type="ECO:0000313" key="1">
    <source>
        <dbReference type="EMBL" id="KRY27382.1"/>
    </source>
</evidence>
<dbReference type="OrthoDB" id="5914473at2759"/>
<dbReference type="AlphaFoldDB" id="A0A0V1ARG1"/>